<organism evidence="4 5">
    <name type="scientific">SAR86 cluster bacterium</name>
    <dbReference type="NCBI Taxonomy" id="2030880"/>
    <lineage>
        <taxon>Bacteria</taxon>
        <taxon>Pseudomonadati</taxon>
        <taxon>Pseudomonadota</taxon>
        <taxon>Gammaproteobacteria</taxon>
        <taxon>SAR86 cluster</taxon>
    </lineage>
</organism>
<dbReference type="PANTHER" id="PTHR30270:SF0">
    <property type="entry name" value="THIAMINE-MONOPHOSPHATE KINASE"/>
    <property type="match status" value="1"/>
</dbReference>
<protein>
    <recommendedName>
        <fullName evidence="2">Thiamine-monophosphate kinase</fullName>
        <shortName evidence="2">TMP kinase</shortName>
        <shortName evidence="2">Thiamine-phosphate kinase</shortName>
        <ecNumber evidence="2">2.7.4.16</ecNumber>
    </recommendedName>
</protein>
<dbReference type="PIRSF" id="PIRSF005303">
    <property type="entry name" value="Thiam_monoph_kin"/>
    <property type="match status" value="1"/>
</dbReference>
<feature type="binding site" evidence="2">
    <location>
        <position position="48"/>
    </location>
    <ligand>
        <name>Mg(2+)</name>
        <dbReference type="ChEBI" id="CHEBI:18420"/>
        <label>2</label>
    </ligand>
</feature>
<dbReference type="GO" id="GO:0009229">
    <property type="term" value="P:thiamine diphosphate biosynthetic process"/>
    <property type="evidence" value="ECO:0007669"/>
    <property type="project" value="UniProtKB-UniRule"/>
</dbReference>
<proteinExistence type="inferred from homology"/>
<dbReference type="Pfam" id="PF00586">
    <property type="entry name" value="AIRS"/>
    <property type="match status" value="1"/>
</dbReference>
<dbReference type="InterPro" id="IPR036921">
    <property type="entry name" value="PurM-like_N_sf"/>
</dbReference>
<name>A0A9Q8TY12_9GAMM</name>
<comment type="similarity">
    <text evidence="2">Belongs to the thiamine-monophosphate kinase family.</text>
</comment>
<feature type="binding site" evidence="2">
    <location>
        <position position="76"/>
    </location>
    <ligand>
        <name>Mg(2+)</name>
        <dbReference type="ChEBI" id="CHEBI:18420"/>
        <label>4</label>
    </ligand>
</feature>
<feature type="binding site" evidence="2">
    <location>
        <position position="46"/>
    </location>
    <ligand>
        <name>Mg(2+)</name>
        <dbReference type="ChEBI" id="CHEBI:18420"/>
        <label>4</label>
    </ligand>
</feature>
<dbReference type="AlphaFoldDB" id="A0A9Q8TY12"/>
<dbReference type="InterPro" id="IPR036676">
    <property type="entry name" value="PurM-like_C_sf"/>
</dbReference>
<comment type="catalytic activity">
    <reaction evidence="2">
        <text>thiamine phosphate + ATP = thiamine diphosphate + ADP</text>
        <dbReference type="Rhea" id="RHEA:15913"/>
        <dbReference type="ChEBI" id="CHEBI:30616"/>
        <dbReference type="ChEBI" id="CHEBI:37575"/>
        <dbReference type="ChEBI" id="CHEBI:58937"/>
        <dbReference type="ChEBI" id="CHEBI:456216"/>
        <dbReference type="EC" id="2.7.4.16"/>
    </reaction>
</comment>
<dbReference type="HAMAP" id="MF_02128">
    <property type="entry name" value="TMP_kinase"/>
    <property type="match status" value="1"/>
</dbReference>
<keyword evidence="2" id="KW-0067">ATP-binding</keyword>
<dbReference type="Gene3D" id="3.30.1330.10">
    <property type="entry name" value="PurM-like, N-terminal domain"/>
    <property type="match status" value="1"/>
</dbReference>
<feature type="binding site" evidence="2">
    <location>
        <position position="205"/>
    </location>
    <ligand>
        <name>ATP</name>
        <dbReference type="ChEBI" id="CHEBI:30616"/>
    </ligand>
</feature>
<feature type="binding site" evidence="2">
    <location>
        <position position="35"/>
    </location>
    <ligand>
        <name>Mg(2+)</name>
        <dbReference type="ChEBI" id="CHEBI:18420"/>
        <label>3</label>
    </ligand>
</feature>
<feature type="binding site" evidence="2">
    <location>
        <position position="55"/>
    </location>
    <ligand>
        <name>substrate</name>
    </ligand>
</feature>
<feature type="binding site" evidence="2">
    <location>
        <begin position="122"/>
        <end position="123"/>
    </location>
    <ligand>
        <name>ATP</name>
        <dbReference type="ChEBI" id="CHEBI:30616"/>
    </ligand>
</feature>
<sequence length="298" mass="33612">MKDTHHKKNEEYFIEKYLKPLSKKNESFPIPNGDDSSMINFNSLISVDSFVEGQHFPKDLGPFFIGYRSIAVAASDILAMGAKPEGCLLSITINKPSDEWFEEFSNGINEFLEQHKMSLLGGDITKGNLNIGVTVVGKINNKVLKRDGAKVNENIFISGTLGRGYLGRLEYKELDTKLNHFLMPKIPIHDIDKIREVASSCIDVSDGFLIDLKRILISSKVGADIFLNENFCTNGKEDLICGDDYVLCFTSNLDEKDLTKMLPDAHYVGKITKEQKLDVFDQKKNRLNFNKLGWDSFI</sequence>
<keyword evidence="2" id="KW-0479">Metal-binding</keyword>
<dbReference type="GO" id="GO:0005524">
    <property type="term" value="F:ATP binding"/>
    <property type="evidence" value="ECO:0007669"/>
    <property type="project" value="UniProtKB-UniRule"/>
</dbReference>
<dbReference type="Gene3D" id="3.90.650.10">
    <property type="entry name" value="PurM-like C-terminal domain"/>
    <property type="match status" value="1"/>
</dbReference>
<comment type="function">
    <text evidence="2">Catalyzes the ATP-dependent phosphorylation of thiamine-monophosphate (TMP) to form thiamine-pyrophosphate (TPP), the active form of vitamin B1.</text>
</comment>
<feature type="binding site" evidence="2">
    <location>
        <position position="76"/>
    </location>
    <ligand>
        <name>Mg(2+)</name>
        <dbReference type="ChEBI" id="CHEBI:18420"/>
        <label>3</label>
    </ligand>
</feature>
<dbReference type="Proteomes" id="UP001056381">
    <property type="component" value="Chromosome"/>
</dbReference>
<dbReference type="EMBL" id="CP097966">
    <property type="protein sequence ID" value="URQ62994.1"/>
    <property type="molecule type" value="Genomic_DNA"/>
</dbReference>
<keyword evidence="2" id="KW-0547">Nucleotide-binding</keyword>
<evidence type="ECO:0000256" key="2">
    <source>
        <dbReference type="HAMAP-Rule" id="MF_02128"/>
    </source>
</evidence>
<dbReference type="SUPFAM" id="SSF56042">
    <property type="entry name" value="PurM C-terminal domain-like"/>
    <property type="match status" value="1"/>
</dbReference>
<keyword evidence="1 2" id="KW-0784">Thiamine biosynthesis</keyword>
<dbReference type="InterPro" id="IPR016188">
    <property type="entry name" value="PurM-like_N"/>
</dbReference>
<dbReference type="PANTHER" id="PTHR30270">
    <property type="entry name" value="THIAMINE-MONOPHOSPHATE KINASE"/>
    <property type="match status" value="1"/>
</dbReference>
<accession>A0A9Q8TY12</accession>
<comment type="pathway">
    <text evidence="2">Cofactor biosynthesis; thiamine diphosphate biosynthesis; thiamine diphosphate from thiamine phosphate: step 1/1.</text>
</comment>
<feature type="binding site" evidence="2">
    <location>
        <position position="294"/>
    </location>
    <ligand>
        <name>substrate</name>
    </ligand>
</feature>
<feature type="binding site" evidence="2">
    <location>
        <position position="35"/>
    </location>
    <ligand>
        <name>Mg(2+)</name>
        <dbReference type="ChEBI" id="CHEBI:18420"/>
        <label>4</label>
    </ligand>
</feature>
<comment type="miscellaneous">
    <text evidence="2">Reaction mechanism of ThiL seems to utilize a direct, inline transfer of the gamma-phosphate of ATP to TMP rather than a phosphorylated enzyme intermediate.</text>
</comment>
<feature type="binding site" evidence="2">
    <location>
        <position position="76"/>
    </location>
    <ligand>
        <name>Mg(2+)</name>
        <dbReference type="ChEBI" id="CHEBI:18420"/>
        <label>2</label>
    </ligand>
</feature>
<dbReference type="GO" id="GO:0009030">
    <property type="term" value="F:thiamine-phosphate kinase activity"/>
    <property type="evidence" value="ECO:0007669"/>
    <property type="project" value="UniProtKB-UniRule"/>
</dbReference>
<dbReference type="CDD" id="cd02194">
    <property type="entry name" value="ThiL"/>
    <property type="match status" value="1"/>
</dbReference>
<dbReference type="GO" id="GO:0000287">
    <property type="term" value="F:magnesium ion binding"/>
    <property type="evidence" value="ECO:0007669"/>
    <property type="project" value="UniProtKB-UniRule"/>
</dbReference>
<reference evidence="4" key="1">
    <citation type="submission" date="2022-05" db="EMBL/GenBank/DDBJ databases">
        <title>Single-amplified genomics reveal most streamlined microbe among free-living bacteria.</title>
        <authorList>
            <person name="Roda-Garcia J."/>
            <person name="Haro-Moreno J.M."/>
            <person name="Rodriguez-Valera F."/>
            <person name="Almagro-Moreno S."/>
            <person name="Lopez-Perez M."/>
        </authorList>
    </citation>
    <scope>NUCLEOTIDE SEQUENCE</scope>
    <source>
        <strain evidence="4">TMED112-D2-2</strain>
    </source>
</reference>
<dbReference type="GO" id="GO:0009228">
    <property type="term" value="P:thiamine biosynthetic process"/>
    <property type="evidence" value="ECO:0007669"/>
    <property type="project" value="UniProtKB-KW"/>
</dbReference>
<keyword evidence="5" id="KW-1185">Reference proteome</keyword>
<feature type="binding site" evidence="2">
    <location>
        <position position="206"/>
    </location>
    <ligand>
        <name>Mg(2+)</name>
        <dbReference type="ChEBI" id="CHEBI:18420"/>
        <label>5</label>
    </ligand>
</feature>
<comment type="caution">
    <text evidence="2">Lacks conserved residue(s) required for the propagation of feature annotation.</text>
</comment>
<dbReference type="SUPFAM" id="SSF55326">
    <property type="entry name" value="PurM N-terminal domain-like"/>
    <property type="match status" value="1"/>
</dbReference>
<feature type="binding site" evidence="2">
    <location>
        <position position="48"/>
    </location>
    <ligand>
        <name>Mg(2+)</name>
        <dbReference type="ChEBI" id="CHEBI:18420"/>
        <label>1</label>
    </ligand>
</feature>
<feature type="binding site" evidence="2">
    <location>
        <position position="146"/>
    </location>
    <ligand>
        <name>ATP</name>
        <dbReference type="ChEBI" id="CHEBI:30616"/>
    </ligand>
</feature>
<keyword evidence="2 4" id="KW-0418">Kinase</keyword>
<evidence type="ECO:0000259" key="3">
    <source>
        <dbReference type="Pfam" id="PF00586"/>
    </source>
</evidence>
<keyword evidence="2 4" id="KW-0808">Transferase</keyword>
<feature type="binding site" evidence="2">
    <location>
        <position position="123"/>
    </location>
    <ligand>
        <name>Mg(2+)</name>
        <dbReference type="ChEBI" id="CHEBI:18420"/>
        <label>1</label>
    </ligand>
</feature>
<gene>
    <name evidence="2 4" type="primary">thiL</name>
    <name evidence="4" type="ORF">M9B40_04540</name>
</gene>
<keyword evidence="2" id="KW-0460">Magnesium</keyword>
<feature type="binding site" evidence="2">
    <location>
        <position position="243"/>
    </location>
    <ligand>
        <name>substrate</name>
    </ligand>
</feature>
<feature type="domain" description="PurM-like N-terminal" evidence="3">
    <location>
        <begin position="33"/>
        <end position="139"/>
    </location>
</feature>
<evidence type="ECO:0000256" key="1">
    <source>
        <dbReference type="ARBA" id="ARBA00022977"/>
    </source>
</evidence>
<evidence type="ECO:0000313" key="5">
    <source>
        <dbReference type="Proteomes" id="UP001056381"/>
    </source>
</evidence>
<dbReference type="InterPro" id="IPR006283">
    <property type="entry name" value="ThiL-like"/>
</dbReference>
<dbReference type="NCBIfam" id="TIGR01379">
    <property type="entry name" value="thiL"/>
    <property type="match status" value="1"/>
</dbReference>
<dbReference type="EC" id="2.7.4.16" evidence="2"/>
<evidence type="ECO:0000313" key="4">
    <source>
        <dbReference type="EMBL" id="URQ62994.1"/>
    </source>
</evidence>
<feature type="binding site" evidence="2">
    <location>
        <position position="203"/>
    </location>
    <ligand>
        <name>Mg(2+)</name>
        <dbReference type="ChEBI" id="CHEBI:18420"/>
        <label>3</label>
    </ligand>
</feature>